<evidence type="ECO:0000256" key="5">
    <source>
        <dbReference type="ARBA" id="ARBA00023154"/>
    </source>
</evidence>
<dbReference type="HAMAP" id="MF_00197">
    <property type="entry name" value="DAP_epimerase"/>
    <property type="match status" value="1"/>
</dbReference>
<dbReference type="PANTHER" id="PTHR31689">
    <property type="entry name" value="DIAMINOPIMELATE EPIMERASE, CHLOROPLASTIC"/>
    <property type="match status" value="1"/>
</dbReference>
<feature type="binding site" evidence="8">
    <location>
        <begin position="73"/>
        <end position="74"/>
    </location>
    <ligand>
        <name>substrate</name>
    </ligand>
</feature>
<feature type="active site" evidence="9">
    <location>
        <position position="72"/>
    </location>
</feature>
<evidence type="ECO:0000256" key="7">
    <source>
        <dbReference type="ARBA" id="ARBA00051712"/>
    </source>
</evidence>
<evidence type="ECO:0000256" key="9">
    <source>
        <dbReference type="PROSITE-ProRule" id="PRU10125"/>
    </source>
</evidence>
<dbReference type="InterPro" id="IPR018510">
    <property type="entry name" value="DAP_epimerase_AS"/>
</dbReference>
<dbReference type="AlphaFoldDB" id="A0A9Q9FH18"/>
<keyword evidence="5 8" id="KW-0457">Lysine biosynthesis</keyword>
<dbReference type="Pfam" id="PF01678">
    <property type="entry name" value="DAP_epimerase"/>
    <property type="match status" value="2"/>
</dbReference>
<comment type="subcellular location">
    <subcellularLocation>
        <location evidence="8">Cytoplasm</location>
    </subcellularLocation>
</comment>
<feature type="binding site" evidence="8">
    <location>
        <position position="63"/>
    </location>
    <ligand>
        <name>substrate</name>
    </ligand>
</feature>
<dbReference type="Gene3D" id="3.10.310.10">
    <property type="entry name" value="Diaminopimelate Epimerase, Chain A, domain 1"/>
    <property type="match status" value="2"/>
</dbReference>
<evidence type="ECO:0000256" key="4">
    <source>
        <dbReference type="ARBA" id="ARBA00022605"/>
    </source>
</evidence>
<dbReference type="PROSITE" id="PS01326">
    <property type="entry name" value="DAP_EPIMERASE"/>
    <property type="match status" value="1"/>
</dbReference>
<dbReference type="NCBIfam" id="TIGR00652">
    <property type="entry name" value="DapF"/>
    <property type="match status" value="1"/>
</dbReference>
<dbReference type="GO" id="GO:0005829">
    <property type="term" value="C:cytosol"/>
    <property type="evidence" value="ECO:0007669"/>
    <property type="project" value="TreeGrafter"/>
</dbReference>
<evidence type="ECO:0000256" key="6">
    <source>
        <dbReference type="ARBA" id="ARBA00023235"/>
    </source>
</evidence>
<name>A0A9Q9FH18_9FIRM</name>
<evidence type="ECO:0000256" key="2">
    <source>
        <dbReference type="ARBA" id="ARBA00010219"/>
    </source>
</evidence>
<comment type="subunit">
    <text evidence="8">Homodimer.</text>
</comment>
<keyword evidence="6 8" id="KW-0413">Isomerase</keyword>
<dbReference type="InterPro" id="IPR001653">
    <property type="entry name" value="DAP_epimerase_DapF"/>
</dbReference>
<evidence type="ECO:0000313" key="11">
    <source>
        <dbReference type="Proteomes" id="UP001058072"/>
    </source>
</evidence>
<dbReference type="Proteomes" id="UP001058072">
    <property type="component" value="Chromosome"/>
</dbReference>
<dbReference type="GO" id="GO:0008837">
    <property type="term" value="F:diaminopimelate epimerase activity"/>
    <property type="evidence" value="ECO:0007669"/>
    <property type="project" value="UniProtKB-UniRule"/>
</dbReference>
<dbReference type="EMBL" id="CP071250">
    <property type="protein sequence ID" value="UUF08905.1"/>
    <property type="molecule type" value="Genomic_DNA"/>
</dbReference>
<feature type="binding site" evidence="8">
    <location>
        <begin position="222"/>
        <end position="223"/>
    </location>
    <ligand>
        <name>substrate</name>
    </ligand>
</feature>
<keyword evidence="8" id="KW-0963">Cytoplasm</keyword>
<dbReference type="PANTHER" id="PTHR31689:SF0">
    <property type="entry name" value="DIAMINOPIMELATE EPIMERASE"/>
    <property type="match status" value="1"/>
</dbReference>
<feature type="binding site" evidence="8">
    <location>
        <position position="194"/>
    </location>
    <ligand>
        <name>substrate</name>
    </ligand>
</feature>
<reference evidence="10" key="1">
    <citation type="submission" date="2021-03" db="EMBL/GenBank/DDBJ databases">
        <title>Comparative Genomics and Metabolomics in the genus Turicibacter.</title>
        <authorList>
            <person name="Maki J."/>
            <person name="Looft T."/>
        </authorList>
    </citation>
    <scope>NUCLEOTIDE SEQUENCE</scope>
    <source>
        <strain evidence="10">ISU324</strain>
    </source>
</reference>
<comment type="pathway">
    <text evidence="1 8">Amino-acid biosynthesis; L-lysine biosynthesis via DAP pathway; DL-2,6-diaminopimelate from LL-2,6-diaminopimelate: step 1/1.</text>
</comment>
<keyword evidence="4 8" id="KW-0028">Amino-acid biosynthesis</keyword>
<evidence type="ECO:0000256" key="8">
    <source>
        <dbReference type="HAMAP-Rule" id="MF_00197"/>
    </source>
</evidence>
<dbReference type="GO" id="GO:0009089">
    <property type="term" value="P:lysine biosynthetic process via diaminopimelate"/>
    <property type="evidence" value="ECO:0007669"/>
    <property type="project" value="UniProtKB-UniRule"/>
</dbReference>
<organism evidence="10 11">
    <name type="scientific">Turicibacter bilis</name>
    <dbReference type="NCBI Taxonomy" id="2735723"/>
    <lineage>
        <taxon>Bacteria</taxon>
        <taxon>Bacillati</taxon>
        <taxon>Bacillota</taxon>
        <taxon>Erysipelotrichia</taxon>
        <taxon>Erysipelotrichales</taxon>
        <taxon>Turicibacteraceae</taxon>
        <taxon>Turicibacter</taxon>
    </lineage>
</organism>
<accession>A0A9Q9FH18</accession>
<comment type="function">
    <text evidence="8">Catalyzes the stereoinversion of LL-2,6-diaminopimelate (L,L-DAP) to meso-diaminopimelate (meso-DAP), a precursor of L-lysine and an essential component of the bacterial peptidoglycan.</text>
</comment>
<sequence length="277" mass="30212">MLRFEKYQGTGNDFVIFEMSELDGLQHSLLAQKVCNRRFGIGADGMIVVAPSKVATMQMIFYNADGSIATMCGNGIRCFAKYATDHELVKTKVFTVETLAGILTLEIIESDDLTSLVRVNMGSAIYQHESVPLPGDGDKFINQMLEVDGVPYTVSSLFMGTIHTVLFMDNIDEEAAARIGAAIEHHPLYPNKTNVNLCKVVDSKNIDVLTWEKGVGITLACGTGSAACALLSQDLYDCETSVTVHVKGGNLLMERVGEEIYMTGPATLICKGQYLYN</sequence>
<evidence type="ECO:0000313" key="10">
    <source>
        <dbReference type="EMBL" id="UUF08905.1"/>
    </source>
</evidence>
<feature type="site" description="Could be important to modulate the pK values of the two catalytic cysteine residues" evidence="8">
    <location>
        <position position="212"/>
    </location>
</feature>
<comment type="catalytic activity">
    <reaction evidence="7 8">
        <text>(2S,6S)-2,6-diaminopimelate = meso-2,6-diaminopimelate</text>
        <dbReference type="Rhea" id="RHEA:15393"/>
        <dbReference type="ChEBI" id="CHEBI:57609"/>
        <dbReference type="ChEBI" id="CHEBI:57791"/>
        <dbReference type="EC" id="5.1.1.7"/>
    </reaction>
</comment>
<comment type="caution">
    <text evidence="8">Lacks conserved residue(s) required for the propagation of feature annotation.</text>
</comment>
<feature type="active site" description="Proton donor" evidence="8">
    <location>
        <position position="72"/>
    </location>
</feature>
<evidence type="ECO:0000256" key="1">
    <source>
        <dbReference type="ARBA" id="ARBA00005196"/>
    </source>
</evidence>
<feature type="site" description="Could be important to modulate the pK values of the two catalytic cysteine residues" evidence="8">
    <location>
        <position position="163"/>
    </location>
</feature>
<feature type="active site" description="Proton acceptor" evidence="8">
    <location>
        <position position="221"/>
    </location>
</feature>
<dbReference type="EC" id="5.1.1.7" evidence="3 8"/>
<comment type="similarity">
    <text evidence="2 8">Belongs to the diaminopimelate epimerase family.</text>
</comment>
<evidence type="ECO:0000256" key="3">
    <source>
        <dbReference type="ARBA" id="ARBA00013080"/>
    </source>
</evidence>
<gene>
    <name evidence="8" type="primary">dapF</name>
    <name evidence="10" type="ORF">J0J70_02545</name>
</gene>
<feature type="binding site" evidence="8">
    <location>
        <position position="12"/>
    </location>
    <ligand>
        <name>substrate</name>
    </ligand>
</feature>
<dbReference type="SUPFAM" id="SSF54506">
    <property type="entry name" value="Diaminopimelate epimerase-like"/>
    <property type="match status" value="2"/>
</dbReference>
<dbReference type="RefSeq" id="WP_212725217.1">
    <property type="nucleotide sequence ID" value="NZ_CP071250.1"/>
</dbReference>
<protein>
    <recommendedName>
        <fullName evidence="3 8">Diaminopimelate epimerase</fullName>
        <shortName evidence="8">DAP epimerase</shortName>
        <ecNumber evidence="3 8">5.1.1.7</ecNumber>
    </recommendedName>
    <alternativeName>
        <fullName evidence="8">PLP-independent amino acid racemase</fullName>
    </alternativeName>
</protein>
<proteinExistence type="inferred from homology"/>